<dbReference type="EMBL" id="CP010029">
    <property type="protein sequence ID" value="ANI31198.1"/>
    <property type="molecule type" value="Genomic_DNA"/>
</dbReference>
<protein>
    <submittedName>
        <fullName evidence="5">Mutase</fullName>
    </submittedName>
</protein>
<evidence type="ECO:0000256" key="2">
    <source>
        <dbReference type="ARBA" id="ARBA00022723"/>
    </source>
</evidence>
<dbReference type="InterPro" id="IPR024052">
    <property type="entry name" value="Phosphopentomutase_DeoB_cap_sf"/>
</dbReference>
<dbReference type="NCBIfam" id="NF009049">
    <property type="entry name" value="PRK12383.1"/>
    <property type="match status" value="1"/>
</dbReference>
<dbReference type="InterPro" id="IPR017850">
    <property type="entry name" value="Alkaline_phosphatase_core_sf"/>
</dbReference>
<dbReference type="PANTHER" id="PTHR21110:SF0">
    <property type="entry name" value="PHOSPHOPENTOMUTASE"/>
    <property type="match status" value="1"/>
</dbReference>
<organism evidence="5 6">
    <name type="scientific">Yersinia entomophaga</name>
    <dbReference type="NCBI Taxonomy" id="935293"/>
    <lineage>
        <taxon>Bacteria</taxon>
        <taxon>Pseudomonadati</taxon>
        <taxon>Pseudomonadota</taxon>
        <taxon>Gammaproteobacteria</taxon>
        <taxon>Enterobacterales</taxon>
        <taxon>Yersiniaceae</taxon>
        <taxon>Yersinia</taxon>
    </lineage>
</organism>
<dbReference type="Proteomes" id="UP000266744">
    <property type="component" value="Chromosome"/>
</dbReference>
<feature type="domain" description="Metalloenzyme" evidence="4">
    <location>
        <begin position="3"/>
        <end position="389"/>
    </location>
</feature>
<keyword evidence="2" id="KW-0479">Metal-binding</keyword>
<dbReference type="PIRSF" id="PIRSF001491">
    <property type="entry name" value="Ppentomutase"/>
    <property type="match status" value="1"/>
</dbReference>
<dbReference type="Pfam" id="PF01676">
    <property type="entry name" value="Metalloenzyme"/>
    <property type="match status" value="1"/>
</dbReference>
<dbReference type="Gene3D" id="3.40.720.10">
    <property type="entry name" value="Alkaline Phosphatase, subunit A"/>
    <property type="match status" value="1"/>
</dbReference>
<reference evidence="5 6" key="1">
    <citation type="journal article" date="2016" name="Toxins">
        <title>The Draft Genome Sequence of the Yersinia entomophaga Entomopathogenic Type Strain MH96T.</title>
        <authorList>
            <person name="Hurst M.R."/>
            <person name="Beattie A."/>
            <person name="Altermann E."/>
            <person name="Moraga R.M."/>
            <person name="Harper L.A."/>
            <person name="Calder J."/>
            <person name="Laugraud A."/>
        </authorList>
    </citation>
    <scope>NUCLEOTIDE SEQUENCE [LARGE SCALE GENOMIC DNA]</scope>
    <source>
        <strain evidence="5 6">MH96</strain>
    </source>
</reference>
<dbReference type="InterPro" id="IPR010045">
    <property type="entry name" value="DeoB"/>
</dbReference>
<dbReference type="InterPro" id="IPR006124">
    <property type="entry name" value="Metalloenzyme"/>
</dbReference>
<dbReference type="SUPFAM" id="SSF53649">
    <property type="entry name" value="Alkaline phosphatase-like"/>
    <property type="match status" value="1"/>
</dbReference>
<dbReference type="PANTHER" id="PTHR21110">
    <property type="entry name" value="PHOSPHOPENTOMUTASE"/>
    <property type="match status" value="1"/>
</dbReference>
<keyword evidence="3" id="KW-0464">Manganese</keyword>
<name>A0ABM6BP67_YERET</name>
<gene>
    <name evidence="5" type="ORF">PL78_15385</name>
</gene>
<comment type="similarity">
    <text evidence="1">Belongs to the phosphopentomutase family.</text>
</comment>
<accession>A0ABM6BP67</accession>
<evidence type="ECO:0000313" key="5">
    <source>
        <dbReference type="EMBL" id="ANI31198.1"/>
    </source>
</evidence>
<proteinExistence type="inferred from homology"/>
<dbReference type="RefSeq" id="WP_064516827.1">
    <property type="nucleotide sequence ID" value="NZ_CBCSBH010000018.1"/>
</dbReference>
<evidence type="ECO:0000256" key="1">
    <source>
        <dbReference type="ARBA" id="ARBA00010373"/>
    </source>
</evidence>
<evidence type="ECO:0000256" key="3">
    <source>
        <dbReference type="ARBA" id="ARBA00023211"/>
    </source>
</evidence>
<sequence length="412" mass="44631">MSKFMVLVIDSFGIGEMPDVPLVRPQDIGANTCGHILETLPELYLPTLEKLGLINSLGYAPNLMQPNPAAAFGRILLQHEGGDTFIGHQEIMGTLPLPPLSMPFSAVIDDVASQLTGNGYQVERITLNNLSYLWVNQGAAIGDNLEADLGQVYNISADFNRLSFEQVLAIGQLVRETVKVGRVIAFGGDLPDTADLLRAAESREGKYIGINAPNSGVYRHNFRVAHLGYGVDEQVQAPAMLWQRHIPTVLIGKVADIVSNSNGINYAGIVDSQTILDIMRDELLKPGDSFICTNIQETDLAGHQQDTLRYADRLQLVDSALNQIIAAMQPDDVLVVIADHGNDPTIGHGKHTREQVPLLVYQLGLSAVDLGTRLTLSDVGATACAFFSAPMPQNGQSFLTQLRPSVSRSLSQ</sequence>
<evidence type="ECO:0000259" key="4">
    <source>
        <dbReference type="Pfam" id="PF01676"/>
    </source>
</evidence>
<evidence type="ECO:0000313" key="6">
    <source>
        <dbReference type="Proteomes" id="UP000266744"/>
    </source>
</evidence>
<dbReference type="Gene3D" id="3.30.70.1250">
    <property type="entry name" value="Phosphopentomutase"/>
    <property type="match status" value="1"/>
</dbReference>
<keyword evidence="6" id="KW-1185">Reference proteome</keyword>
<dbReference type="CDD" id="cd16009">
    <property type="entry name" value="PPM"/>
    <property type="match status" value="1"/>
</dbReference>